<comment type="subcellular location">
    <subcellularLocation>
        <location evidence="2">Cytoplasm</location>
    </subcellularLocation>
    <subcellularLocation>
        <location evidence="1">Nucleus</location>
    </subcellularLocation>
</comment>
<organism evidence="5 6">
    <name type="scientific">Thraustotheca clavata</name>
    <dbReference type="NCBI Taxonomy" id="74557"/>
    <lineage>
        <taxon>Eukaryota</taxon>
        <taxon>Sar</taxon>
        <taxon>Stramenopiles</taxon>
        <taxon>Oomycota</taxon>
        <taxon>Saprolegniomycetes</taxon>
        <taxon>Saprolegniales</taxon>
        <taxon>Achlyaceae</taxon>
        <taxon>Thraustotheca</taxon>
    </lineage>
</organism>
<sequence length="293" mass="33709">MAKLIDEMRSPRLIKVVPLCRKERILTTELVKKAERYSPVLARGYSSGNEAIVDKRSWLEVCDQKHRYGGNLRAYYKAWKRCDDPKPEFWEWLSDESVEVEGVPRTKLEKETVVYYNKTERKQFAMDIRYGLLHKASTPELIDTGEEGWIFVLRDGVLYGSAKVTKQVPRIHHTSFVGGECVQTAGIMVIEQGVLKVIYPHSGHYRPTESEVLVLLRFLLGRGVRLNDVEVDVQRFQKVSRERDNVSKISKKANAMFWPALHVLNFLQVKEKAWAGTLFDDLEMAAKNRPGAV</sequence>
<accession>A0A1W0A215</accession>
<dbReference type="EMBL" id="JNBS01000659">
    <property type="protein sequence ID" value="OQS04221.1"/>
    <property type="molecule type" value="Genomic_DNA"/>
</dbReference>
<dbReference type="GO" id="GO:0005737">
    <property type="term" value="C:cytoplasm"/>
    <property type="evidence" value="ECO:0007669"/>
    <property type="project" value="UniProtKB-SubCell"/>
</dbReference>
<comment type="caution">
    <text evidence="5">The sequence shown here is derived from an EMBL/GenBank/DDBJ whole genome shotgun (WGS) entry which is preliminary data.</text>
</comment>
<dbReference type="STRING" id="74557.A0A1W0A215"/>
<proteinExistence type="predicted"/>
<dbReference type="PANTHER" id="PTHR31250:SF27">
    <property type="entry name" value="IQ DOMAIN-CONTAINING PROTEIN IQM5"/>
    <property type="match status" value="1"/>
</dbReference>
<evidence type="ECO:0000256" key="3">
    <source>
        <dbReference type="ARBA" id="ARBA00022490"/>
    </source>
</evidence>
<dbReference type="GO" id="GO:0005634">
    <property type="term" value="C:nucleus"/>
    <property type="evidence" value="ECO:0007669"/>
    <property type="project" value="UniProtKB-SubCell"/>
</dbReference>
<name>A0A1W0A215_9STRA</name>
<dbReference type="OrthoDB" id="7344096at2759"/>
<gene>
    <name evidence="5" type="ORF">THRCLA_03531</name>
</gene>
<dbReference type="InterPro" id="IPR044159">
    <property type="entry name" value="IQM"/>
</dbReference>
<keyword evidence="3" id="KW-0963">Cytoplasm</keyword>
<evidence type="ECO:0000256" key="4">
    <source>
        <dbReference type="ARBA" id="ARBA00023242"/>
    </source>
</evidence>
<dbReference type="Proteomes" id="UP000243217">
    <property type="component" value="Unassembled WGS sequence"/>
</dbReference>
<reference evidence="5 6" key="1">
    <citation type="journal article" date="2014" name="Genome Biol. Evol.">
        <title>The secreted proteins of Achlya hypogyna and Thraustotheca clavata identify the ancestral oomycete secretome and reveal gene acquisitions by horizontal gene transfer.</title>
        <authorList>
            <person name="Misner I."/>
            <person name="Blouin N."/>
            <person name="Leonard G."/>
            <person name="Richards T.A."/>
            <person name="Lane C.E."/>
        </authorList>
    </citation>
    <scope>NUCLEOTIDE SEQUENCE [LARGE SCALE GENOMIC DNA]</scope>
    <source>
        <strain evidence="5 6">ATCC 34112</strain>
    </source>
</reference>
<evidence type="ECO:0000256" key="2">
    <source>
        <dbReference type="ARBA" id="ARBA00004496"/>
    </source>
</evidence>
<protein>
    <submittedName>
        <fullName evidence="5">Uncharacterized protein</fullName>
    </submittedName>
</protein>
<dbReference type="AlphaFoldDB" id="A0A1W0A215"/>
<evidence type="ECO:0000313" key="5">
    <source>
        <dbReference type="EMBL" id="OQS04221.1"/>
    </source>
</evidence>
<dbReference type="PANTHER" id="PTHR31250">
    <property type="entry name" value="IQ DOMAIN-CONTAINING PROTEIN IQM3"/>
    <property type="match status" value="1"/>
</dbReference>
<keyword evidence="6" id="KW-1185">Reference proteome</keyword>
<evidence type="ECO:0000256" key="1">
    <source>
        <dbReference type="ARBA" id="ARBA00004123"/>
    </source>
</evidence>
<evidence type="ECO:0000313" key="6">
    <source>
        <dbReference type="Proteomes" id="UP000243217"/>
    </source>
</evidence>
<keyword evidence="4" id="KW-0539">Nucleus</keyword>